<keyword evidence="11" id="KW-1185">Reference proteome</keyword>
<protein>
    <recommendedName>
        <fullName evidence="9">Major facilitator superfamily (MFS) profile domain-containing protein</fullName>
    </recommendedName>
</protein>
<dbReference type="CDD" id="cd17324">
    <property type="entry name" value="MFS_NepI_like"/>
    <property type="match status" value="1"/>
</dbReference>
<keyword evidence="5 8" id="KW-0812">Transmembrane</keyword>
<dbReference type="OrthoDB" id="63984at2"/>
<feature type="transmembrane region" description="Helical" evidence="8">
    <location>
        <begin position="170"/>
        <end position="192"/>
    </location>
</feature>
<dbReference type="GO" id="GO:0022857">
    <property type="term" value="F:transmembrane transporter activity"/>
    <property type="evidence" value="ECO:0007669"/>
    <property type="project" value="InterPro"/>
</dbReference>
<dbReference type="GO" id="GO:0005886">
    <property type="term" value="C:plasma membrane"/>
    <property type="evidence" value="ECO:0007669"/>
    <property type="project" value="UniProtKB-SubCell"/>
</dbReference>
<proteinExistence type="inferred from homology"/>
<keyword evidence="7 8" id="KW-0472">Membrane</keyword>
<evidence type="ECO:0000256" key="3">
    <source>
        <dbReference type="ARBA" id="ARBA00022448"/>
    </source>
</evidence>
<reference evidence="10 11" key="1">
    <citation type="submission" date="2016-09" db="EMBL/GenBank/DDBJ databases">
        <authorList>
            <person name="Capua I."/>
            <person name="De Benedictis P."/>
            <person name="Joannis T."/>
            <person name="Lombin L.H."/>
            <person name="Cattoli G."/>
        </authorList>
    </citation>
    <scope>NUCLEOTIDE SEQUENCE [LARGE SCALE GENOMIC DNA]</scope>
    <source>
        <strain evidence="10 11">ANC 4671</strain>
    </source>
</reference>
<dbReference type="PANTHER" id="PTHR43271:SF1">
    <property type="entry name" value="INNER MEMBRANE TRANSPORT PROTEIN YNFM"/>
    <property type="match status" value="1"/>
</dbReference>
<evidence type="ECO:0000313" key="11">
    <source>
        <dbReference type="Proteomes" id="UP000185895"/>
    </source>
</evidence>
<dbReference type="InterPro" id="IPR020846">
    <property type="entry name" value="MFS_dom"/>
</dbReference>
<dbReference type="Proteomes" id="UP000185895">
    <property type="component" value="Unassembled WGS sequence"/>
</dbReference>
<evidence type="ECO:0000256" key="7">
    <source>
        <dbReference type="ARBA" id="ARBA00023136"/>
    </source>
</evidence>
<dbReference type="PROSITE" id="PS00216">
    <property type="entry name" value="SUGAR_TRANSPORT_1"/>
    <property type="match status" value="1"/>
</dbReference>
<evidence type="ECO:0000256" key="4">
    <source>
        <dbReference type="ARBA" id="ARBA00022475"/>
    </source>
</evidence>
<dbReference type="AlphaFoldDB" id="A0A1E7R5C8"/>
<dbReference type="PROSITE" id="PS50850">
    <property type="entry name" value="MFS"/>
    <property type="match status" value="1"/>
</dbReference>
<dbReference type="RefSeq" id="WP_070070274.1">
    <property type="nucleotide sequence ID" value="NZ_MKKK01000034.1"/>
</dbReference>
<comment type="caution">
    <text evidence="10">The sequence shown here is derived from an EMBL/GenBank/DDBJ whole genome shotgun (WGS) entry which is preliminary data.</text>
</comment>
<feature type="transmembrane region" description="Helical" evidence="8">
    <location>
        <begin position="113"/>
        <end position="131"/>
    </location>
</feature>
<feature type="domain" description="Major facilitator superfamily (MFS) profile" evidence="9">
    <location>
        <begin position="14"/>
        <end position="396"/>
    </location>
</feature>
<evidence type="ECO:0000259" key="9">
    <source>
        <dbReference type="PROSITE" id="PS50850"/>
    </source>
</evidence>
<dbReference type="Pfam" id="PF07690">
    <property type="entry name" value="MFS_1"/>
    <property type="match status" value="2"/>
</dbReference>
<feature type="transmembrane region" description="Helical" evidence="8">
    <location>
        <begin position="54"/>
        <end position="75"/>
    </location>
</feature>
<feature type="transmembrane region" description="Helical" evidence="8">
    <location>
        <begin position="143"/>
        <end position="164"/>
    </location>
</feature>
<name>A0A1E7R5C8_9GAMM</name>
<comment type="similarity">
    <text evidence="2">Belongs to the major facilitator superfamily.</text>
</comment>
<dbReference type="SUPFAM" id="SSF103473">
    <property type="entry name" value="MFS general substrate transporter"/>
    <property type="match status" value="1"/>
</dbReference>
<keyword evidence="3" id="KW-0813">Transport</keyword>
<evidence type="ECO:0000256" key="2">
    <source>
        <dbReference type="ARBA" id="ARBA00008335"/>
    </source>
</evidence>
<evidence type="ECO:0000256" key="1">
    <source>
        <dbReference type="ARBA" id="ARBA00004651"/>
    </source>
</evidence>
<evidence type="ECO:0000256" key="6">
    <source>
        <dbReference type="ARBA" id="ARBA00022989"/>
    </source>
</evidence>
<evidence type="ECO:0000313" key="10">
    <source>
        <dbReference type="EMBL" id="OEY94467.1"/>
    </source>
</evidence>
<dbReference type="InterPro" id="IPR036259">
    <property type="entry name" value="MFS_trans_sf"/>
</dbReference>
<feature type="transmembrane region" description="Helical" evidence="8">
    <location>
        <begin position="287"/>
        <end position="303"/>
    </location>
</feature>
<dbReference type="PANTHER" id="PTHR43271">
    <property type="entry name" value="BLL2771 PROTEIN"/>
    <property type="match status" value="1"/>
</dbReference>
<sequence length="396" mass="43787">MDISASQLSRGTKAYYAVLFALFIAGFNSFSLLYCVQPMMPELAQFFAKSATQTSFSLSFSTIALAFGLLITGFVSDALGRKPVMVISLLSASFFTIFSSFIHFWHFFLLSRIAIGLAVSGVAAVAMTYVAEEVRPLDIGFTMGLYISGTAIGGMSGRLISGVMLEYFNWHFVILFLGILNLVLSICFLFLLPNSKNFTHTPFALTQLLKGFKLHLKKAQLRILFLQGFILMGCFVTVYNYLNYYLLQSPFSVSQSTLGLLASAYLAGIYSSPRAAIWGEKYGSKRVLLAMLFLMLLCLWWMASVQNFFILYVALVGFTLAFFAAHSTVSSWISKTVAQQRAVAASLYLFCYYLGSSVLGSGGGLVWEDYGWFGLTVAISIVLLLGLYFVLKLKDQ</sequence>
<feature type="transmembrane region" description="Helical" evidence="8">
    <location>
        <begin position="14"/>
        <end position="34"/>
    </location>
</feature>
<gene>
    <name evidence="10" type="ORF">BJI46_03750</name>
</gene>
<keyword evidence="4" id="KW-1003">Cell membrane</keyword>
<evidence type="ECO:0000256" key="8">
    <source>
        <dbReference type="SAM" id="Phobius"/>
    </source>
</evidence>
<dbReference type="InterPro" id="IPR011701">
    <property type="entry name" value="MFS"/>
</dbReference>
<feature type="transmembrane region" description="Helical" evidence="8">
    <location>
        <begin position="345"/>
        <end position="366"/>
    </location>
</feature>
<feature type="transmembrane region" description="Helical" evidence="8">
    <location>
        <begin position="372"/>
        <end position="391"/>
    </location>
</feature>
<organism evidence="10 11">
    <name type="scientific">Acinetobacter qingfengensis</name>
    <dbReference type="NCBI Taxonomy" id="1262585"/>
    <lineage>
        <taxon>Bacteria</taxon>
        <taxon>Pseudomonadati</taxon>
        <taxon>Pseudomonadota</taxon>
        <taxon>Gammaproteobacteria</taxon>
        <taxon>Moraxellales</taxon>
        <taxon>Moraxellaceae</taxon>
        <taxon>Acinetobacter</taxon>
    </lineage>
</organism>
<evidence type="ECO:0000256" key="5">
    <source>
        <dbReference type="ARBA" id="ARBA00022692"/>
    </source>
</evidence>
<accession>A0A1E7R5C8</accession>
<keyword evidence="6 8" id="KW-1133">Transmembrane helix</keyword>
<comment type="subcellular location">
    <subcellularLocation>
        <location evidence="1">Cell membrane</location>
        <topology evidence="1">Multi-pass membrane protein</topology>
    </subcellularLocation>
</comment>
<feature type="transmembrane region" description="Helical" evidence="8">
    <location>
        <begin position="87"/>
        <end position="107"/>
    </location>
</feature>
<dbReference type="EMBL" id="MKKK01000034">
    <property type="protein sequence ID" value="OEY94467.1"/>
    <property type="molecule type" value="Genomic_DNA"/>
</dbReference>
<feature type="transmembrane region" description="Helical" evidence="8">
    <location>
        <begin position="223"/>
        <end position="242"/>
    </location>
</feature>
<feature type="transmembrane region" description="Helical" evidence="8">
    <location>
        <begin position="309"/>
        <end position="333"/>
    </location>
</feature>
<dbReference type="Gene3D" id="1.20.1250.20">
    <property type="entry name" value="MFS general substrate transporter like domains"/>
    <property type="match status" value="1"/>
</dbReference>
<dbReference type="InterPro" id="IPR005829">
    <property type="entry name" value="Sugar_transporter_CS"/>
</dbReference>